<name>A0A081B667_9HYPH</name>
<dbReference type="STRING" id="1333998.M2A_0034"/>
<feature type="transmembrane region" description="Helical" evidence="2">
    <location>
        <begin position="85"/>
        <end position="103"/>
    </location>
</feature>
<proteinExistence type="predicted"/>
<keyword evidence="2" id="KW-0472">Membrane</keyword>
<sequence length="108" mass="11271">MALKNLRDHLLAFSAASLIALCLSSLPAFAQDVGNGWEEPATGLIEVLQSGLVNIGVVLIGVGIIALGIYGVLTGQIDWKSFGMRLVGGLLIMVGPTMIVALLEVARQ</sequence>
<protein>
    <submittedName>
        <fullName evidence="4">Conserved protein</fullName>
    </submittedName>
</protein>
<evidence type="ECO:0000256" key="3">
    <source>
        <dbReference type="SAM" id="SignalP"/>
    </source>
</evidence>
<dbReference type="GO" id="GO:0016020">
    <property type="term" value="C:membrane"/>
    <property type="evidence" value="ECO:0007669"/>
    <property type="project" value="UniProtKB-SubCell"/>
</dbReference>
<keyword evidence="2" id="KW-1133">Transmembrane helix</keyword>
<dbReference type="RefSeq" id="WP_045441555.1">
    <property type="nucleotide sequence ID" value="NZ_BBIO01000001.1"/>
</dbReference>
<dbReference type="eggNOG" id="ENOG5033BIB">
    <property type="taxonomic scope" value="Bacteria"/>
</dbReference>
<evidence type="ECO:0000313" key="5">
    <source>
        <dbReference type="Proteomes" id="UP000028702"/>
    </source>
</evidence>
<evidence type="ECO:0000256" key="2">
    <source>
        <dbReference type="SAM" id="Phobius"/>
    </source>
</evidence>
<keyword evidence="2" id="KW-0812">Transmembrane</keyword>
<dbReference type="Pfam" id="PF04956">
    <property type="entry name" value="TrbC"/>
    <property type="match status" value="1"/>
</dbReference>
<keyword evidence="3" id="KW-0732">Signal</keyword>
<evidence type="ECO:0000256" key="1">
    <source>
        <dbReference type="ARBA" id="ARBA00004141"/>
    </source>
</evidence>
<feature type="transmembrane region" description="Helical" evidence="2">
    <location>
        <begin position="54"/>
        <end position="73"/>
    </location>
</feature>
<dbReference type="InterPro" id="IPR007039">
    <property type="entry name" value="TrbC/VirB2"/>
</dbReference>
<dbReference type="EMBL" id="BBIO01000001">
    <property type="protein sequence ID" value="GAK43535.1"/>
    <property type="molecule type" value="Genomic_DNA"/>
</dbReference>
<dbReference type="Proteomes" id="UP000028702">
    <property type="component" value="Unassembled WGS sequence"/>
</dbReference>
<evidence type="ECO:0000313" key="4">
    <source>
        <dbReference type="EMBL" id="GAK43535.1"/>
    </source>
</evidence>
<reference evidence="4 5" key="1">
    <citation type="submission" date="2014-07" db="EMBL/GenBank/DDBJ databases">
        <title>Tepidicaulis marinum gen. nov., sp. nov., a novel marine bacterium denitrifying nitrate to nitrous oxide strictly under microaerobic conditions.</title>
        <authorList>
            <person name="Takeuchi M."/>
            <person name="Yamagishi T."/>
            <person name="Kamagata Y."/>
            <person name="Oshima K."/>
            <person name="Hattori M."/>
            <person name="Katayama T."/>
            <person name="Hanada S."/>
            <person name="Tamaki H."/>
            <person name="Marumo K."/>
            <person name="Maeda H."/>
            <person name="Nedachi M."/>
            <person name="Iwasaki W."/>
            <person name="Suwa Y."/>
            <person name="Sakata S."/>
        </authorList>
    </citation>
    <scope>NUCLEOTIDE SEQUENCE [LARGE SCALE GENOMIC DNA]</scope>
    <source>
        <strain evidence="4 5">MA2</strain>
    </source>
</reference>
<dbReference type="AlphaFoldDB" id="A0A081B667"/>
<comment type="subcellular location">
    <subcellularLocation>
        <location evidence="1">Membrane</location>
        <topology evidence="1">Multi-pass membrane protein</topology>
    </subcellularLocation>
</comment>
<accession>A0A081B667</accession>
<feature type="chain" id="PRO_5001754816" evidence="3">
    <location>
        <begin position="31"/>
        <end position="108"/>
    </location>
</feature>
<keyword evidence="5" id="KW-1185">Reference proteome</keyword>
<feature type="signal peptide" evidence="3">
    <location>
        <begin position="1"/>
        <end position="30"/>
    </location>
</feature>
<comment type="caution">
    <text evidence="4">The sequence shown here is derived from an EMBL/GenBank/DDBJ whole genome shotgun (WGS) entry which is preliminary data.</text>
</comment>
<gene>
    <name evidence="4" type="ORF">M2A_0034</name>
</gene>
<organism evidence="4 5">
    <name type="scientific">Tepidicaulis marinus</name>
    <dbReference type="NCBI Taxonomy" id="1333998"/>
    <lineage>
        <taxon>Bacteria</taxon>
        <taxon>Pseudomonadati</taxon>
        <taxon>Pseudomonadota</taxon>
        <taxon>Alphaproteobacteria</taxon>
        <taxon>Hyphomicrobiales</taxon>
        <taxon>Parvibaculaceae</taxon>
        <taxon>Tepidicaulis</taxon>
    </lineage>
</organism>